<dbReference type="EMBL" id="GHJT01003010">
    <property type="protein sequence ID" value="MOY36981.1"/>
    <property type="molecule type" value="Transcribed_RNA"/>
</dbReference>
<dbReference type="GeneID" id="8026572"/>
<dbReference type="Pfam" id="PF00069">
    <property type="entry name" value="Pkinase"/>
    <property type="match status" value="1"/>
</dbReference>
<dbReference type="Gene3D" id="3.30.200.20">
    <property type="entry name" value="Phosphorylase Kinase, domain 1"/>
    <property type="match status" value="1"/>
</dbReference>
<dbReference type="CDD" id="cd08224">
    <property type="entry name" value="STKc_Nek6_7"/>
    <property type="match status" value="1"/>
</dbReference>
<evidence type="ECO:0000256" key="7">
    <source>
        <dbReference type="PROSITE-ProRule" id="PRU10141"/>
    </source>
</evidence>
<dbReference type="InterPro" id="IPR008271">
    <property type="entry name" value="Ser/Thr_kinase_AS"/>
</dbReference>
<reference evidence="10" key="1">
    <citation type="submission" date="2019-04" db="EMBL/GenBank/DDBJ databases">
        <title>An insight into the mialome of Ixodes scapularis.</title>
        <authorList>
            <person name="Ribeiro J.M."/>
            <person name="Mather T.N."/>
            <person name="Karim S."/>
        </authorList>
    </citation>
    <scope>NUCLEOTIDE SEQUENCE</scope>
</reference>
<dbReference type="FunFam" id="3.30.200.20:FF:000042">
    <property type="entry name" value="Aurora kinase A"/>
    <property type="match status" value="1"/>
</dbReference>
<dbReference type="InterPro" id="IPR011009">
    <property type="entry name" value="Kinase-like_dom_sf"/>
</dbReference>
<dbReference type="VEuPathDB" id="VectorBase:ISCW001885"/>
<comment type="similarity">
    <text evidence="8">Belongs to the protein kinase superfamily.</text>
</comment>
<dbReference type="RefSeq" id="XP_040065023.1">
    <property type="nucleotide sequence ID" value="XM_040209089.2"/>
</dbReference>
<evidence type="ECO:0000313" key="10">
    <source>
        <dbReference type="EMBL" id="MOY36981.1"/>
    </source>
</evidence>
<evidence type="ECO:0000256" key="1">
    <source>
        <dbReference type="ARBA" id="ARBA00022527"/>
    </source>
</evidence>
<dbReference type="GeneID" id="115315482"/>
<evidence type="ECO:0000256" key="2">
    <source>
        <dbReference type="ARBA" id="ARBA00022679"/>
    </source>
</evidence>
<dbReference type="PANTHER" id="PTHR43289">
    <property type="entry name" value="MITOGEN-ACTIVATED PROTEIN KINASE KINASE KINASE 20-RELATED"/>
    <property type="match status" value="1"/>
</dbReference>
<evidence type="ECO:0000256" key="3">
    <source>
        <dbReference type="ARBA" id="ARBA00022741"/>
    </source>
</evidence>
<feature type="binding site" evidence="7">
    <location>
        <position position="53"/>
    </location>
    <ligand>
        <name>ATP</name>
        <dbReference type="ChEBI" id="CHEBI:30616"/>
    </ligand>
</feature>
<keyword evidence="4 10" id="KW-0418">Kinase</keyword>
<dbReference type="EC" id="2.7.11.34" evidence="6"/>
<evidence type="ECO:0000256" key="4">
    <source>
        <dbReference type="ARBA" id="ARBA00022777"/>
    </source>
</evidence>
<dbReference type="SMART" id="SM00220">
    <property type="entry name" value="S_TKc"/>
    <property type="match status" value="1"/>
</dbReference>
<dbReference type="OrthoDB" id="248923at2759"/>
<accession>A0A4D5RJY5</accession>
<feature type="domain" description="Protein kinase" evidence="9">
    <location>
        <begin position="24"/>
        <end position="289"/>
    </location>
</feature>
<evidence type="ECO:0000259" key="9">
    <source>
        <dbReference type="PROSITE" id="PS50011"/>
    </source>
</evidence>
<keyword evidence="1 8" id="KW-0723">Serine/threonine-protein kinase</keyword>
<dbReference type="Gene3D" id="1.10.510.10">
    <property type="entry name" value="Transferase(Phosphotransferase) domain 1"/>
    <property type="match status" value="1"/>
</dbReference>
<evidence type="ECO:0000256" key="8">
    <source>
        <dbReference type="RuleBase" id="RU000304"/>
    </source>
</evidence>
<dbReference type="KEGG" id="isc:8026572"/>
<dbReference type="SUPFAM" id="SSF56112">
    <property type="entry name" value="Protein kinase-like (PK-like)"/>
    <property type="match status" value="1"/>
</dbReference>
<evidence type="ECO:0000256" key="6">
    <source>
        <dbReference type="ARBA" id="ARBA00039067"/>
    </source>
</evidence>
<dbReference type="VEuPathDB" id="VectorBase:ISCP_022483"/>
<dbReference type="AlphaFoldDB" id="A0A4D5RJY5"/>
<evidence type="ECO:0000256" key="5">
    <source>
        <dbReference type="ARBA" id="ARBA00022840"/>
    </source>
</evidence>
<dbReference type="RefSeq" id="XP_029822161.1">
    <property type="nucleotide sequence ID" value="XM_029966301.3"/>
</dbReference>
<protein>
    <recommendedName>
        <fullName evidence="6">NEK6-subfamily protein kinase</fullName>
        <ecNumber evidence="6">2.7.11.34</ecNumber>
    </recommendedName>
</protein>
<name>A0A4D5RJY5_IXOSC</name>
<dbReference type="PIRSF" id="PIRSF000654">
    <property type="entry name" value="Integrin-linked_kinase"/>
    <property type="match status" value="1"/>
</dbReference>
<keyword evidence="3 7" id="KW-0547">Nucleotide-binding</keyword>
<keyword evidence="5 7" id="KW-0067">ATP-binding</keyword>
<proteinExistence type="inferred from homology"/>
<dbReference type="InterPro" id="IPR000719">
    <property type="entry name" value="Prot_kinase_dom"/>
</dbReference>
<dbReference type="GO" id="GO:0005524">
    <property type="term" value="F:ATP binding"/>
    <property type="evidence" value="ECO:0007669"/>
    <property type="project" value="UniProtKB-UniRule"/>
</dbReference>
<dbReference type="PROSITE" id="PS50011">
    <property type="entry name" value="PROTEIN_KINASE_DOM"/>
    <property type="match status" value="1"/>
</dbReference>
<feature type="non-terminal residue" evidence="10">
    <location>
        <position position="294"/>
    </location>
</feature>
<accession>A0A6P7UX34</accession>
<organism evidence="10">
    <name type="scientific">Ixodes scapularis</name>
    <name type="common">Black-legged tick</name>
    <name type="synonym">Deer tick</name>
    <dbReference type="NCBI Taxonomy" id="6945"/>
    <lineage>
        <taxon>Eukaryota</taxon>
        <taxon>Metazoa</taxon>
        <taxon>Ecdysozoa</taxon>
        <taxon>Arthropoda</taxon>
        <taxon>Chelicerata</taxon>
        <taxon>Arachnida</taxon>
        <taxon>Acari</taxon>
        <taxon>Parasitiformes</taxon>
        <taxon>Ixodida</taxon>
        <taxon>Ixodoidea</taxon>
        <taxon>Ixodidae</taxon>
        <taxon>Ixodinae</taxon>
        <taxon>Ixodes</taxon>
    </lineage>
</organism>
<dbReference type="GO" id="GO:0004674">
    <property type="term" value="F:protein serine/threonine kinase activity"/>
    <property type="evidence" value="ECO:0007669"/>
    <property type="project" value="UniProtKB-KW"/>
</dbReference>
<dbReference type="VEuPathDB" id="VectorBase:ISCP_008489"/>
<dbReference type="KEGG" id="isc:115315482"/>
<dbReference type="PROSITE" id="PS00107">
    <property type="entry name" value="PROTEIN_KINASE_ATP"/>
    <property type="match status" value="1"/>
</dbReference>
<dbReference type="PROSITE" id="PS00108">
    <property type="entry name" value="PROTEIN_KINASE_ST"/>
    <property type="match status" value="1"/>
</dbReference>
<keyword evidence="2" id="KW-0808">Transferase</keyword>
<sequence length="294" mass="33614">MAQAAPPELRLTSTHPKYSSLDKFEIAHEIGKGCFSAVYRARCKEDGSHVALKTIKIKELADEKAKVDCMKEMALLEKLDHPNIIKYYASFIANDEVHIVLELADGGDLAKILKRFRDHEKLVPEQTIWKYFVQVCSAVEHMHQKRIMHRDIKPSNVFVTSQGVVKLGDLGLGRFFSLKTVSAYSLVGTPYYMSPERIREEEYDFRSDVWSLGCLLYEMAAHQSPFHCDKRNLFSLLKKIVDSDYPPIPSNIYSDELRALVAVCIDPIPEKRRDISYASRVANQMHLRFSKATS</sequence>
<dbReference type="VEuPathDB" id="VectorBase:ISCI001885"/>
<dbReference type="FunFam" id="1.10.510.10:FF:000148">
    <property type="entry name" value="Serine/threonine-protein kinase Nek7"/>
    <property type="match status" value="1"/>
</dbReference>
<dbReference type="InterPro" id="IPR017441">
    <property type="entry name" value="Protein_kinase_ATP_BS"/>
</dbReference>
<dbReference type="OMA" id="YACTVAT"/>
<dbReference type="PANTHER" id="PTHR43289:SF6">
    <property type="entry name" value="SERINE_THREONINE-PROTEIN KINASE NEKL-3"/>
    <property type="match status" value="1"/>
</dbReference>